<dbReference type="PANTHER" id="PTHR41287:SF1">
    <property type="entry name" value="PROTEIN YMFN"/>
    <property type="match status" value="1"/>
</dbReference>
<dbReference type="Proteomes" id="UP001243846">
    <property type="component" value="Unassembled WGS sequence"/>
</dbReference>
<accession>A0ABT8D3K9</accession>
<feature type="domain" description="Terminase large subunit-like ATPase" evidence="1">
    <location>
        <begin position="73"/>
        <end position="232"/>
    </location>
</feature>
<keyword evidence="3" id="KW-1185">Reference proteome</keyword>
<protein>
    <submittedName>
        <fullName evidence="2">Terminase large subunit</fullName>
    </submittedName>
</protein>
<proteinExistence type="predicted"/>
<gene>
    <name evidence="2" type="ORF">QWZ10_02580</name>
</gene>
<organism evidence="2 3">
    <name type="scientific">Paracoccus cavernae</name>
    <dbReference type="NCBI Taxonomy" id="1571207"/>
    <lineage>
        <taxon>Bacteria</taxon>
        <taxon>Pseudomonadati</taxon>
        <taxon>Pseudomonadota</taxon>
        <taxon>Alphaproteobacteria</taxon>
        <taxon>Rhodobacterales</taxon>
        <taxon>Paracoccaceae</taxon>
        <taxon>Paracoccus</taxon>
    </lineage>
</organism>
<evidence type="ECO:0000259" key="1">
    <source>
        <dbReference type="Pfam" id="PF03354"/>
    </source>
</evidence>
<evidence type="ECO:0000313" key="3">
    <source>
        <dbReference type="Proteomes" id="UP001243846"/>
    </source>
</evidence>
<dbReference type="InterPro" id="IPR005021">
    <property type="entry name" value="Terminase_largesu-like"/>
</dbReference>
<sequence>MSFHFADDAWSTAVPDWENRIVGRKSLVPELPLYDAVAEKALRIFKRLRVPDLVGKPTYGEVCGEWVFDLVRVIFGAYDPETKRRAISEIFLLVPKKNGKSLISAAIMVTALILNERPACELVLVAPSKKVAGISFSVAVGIIEADGDLSALFKVQEGVNRITHLGTQAVLEVKAADLSVVTGSKAAYVLIDELHELSESKDAAKIMVELRGGLLTRPDGFFMMITTQSKDKPTGVFRAELLKARAVRDGSLVLPLLAVLYELPESLSKKTVGKRRKLGVWSIRVWGRRLTRRLWRSSWPLPRLATIRTWRFWQANISTSRLALSVAWRSGRGRAIGTIARGLT</sequence>
<reference evidence="3" key="1">
    <citation type="journal article" date="2019" name="Int. J. Syst. Evol. Microbiol.">
        <title>The Global Catalogue of Microorganisms (GCM) 10K type strain sequencing project: providing services to taxonomists for standard genome sequencing and annotation.</title>
        <authorList>
            <consortium name="The Broad Institute Genomics Platform"/>
            <consortium name="The Broad Institute Genome Sequencing Center for Infectious Disease"/>
            <person name="Wu L."/>
            <person name="Ma J."/>
        </authorList>
    </citation>
    <scope>NUCLEOTIDE SEQUENCE [LARGE SCALE GENOMIC DNA]</scope>
    <source>
        <strain evidence="3">CECT 8482</strain>
    </source>
</reference>
<dbReference type="EMBL" id="JAUFRC010000001">
    <property type="protein sequence ID" value="MDN3710981.1"/>
    <property type="molecule type" value="Genomic_DNA"/>
</dbReference>
<evidence type="ECO:0000313" key="2">
    <source>
        <dbReference type="EMBL" id="MDN3710981.1"/>
    </source>
</evidence>
<dbReference type="Pfam" id="PF03354">
    <property type="entry name" value="TerL_ATPase"/>
    <property type="match status" value="1"/>
</dbReference>
<dbReference type="InterPro" id="IPR027417">
    <property type="entry name" value="P-loop_NTPase"/>
</dbReference>
<name>A0ABT8D3K9_9RHOB</name>
<dbReference type="Gene3D" id="3.40.50.300">
    <property type="entry name" value="P-loop containing nucleotide triphosphate hydrolases"/>
    <property type="match status" value="1"/>
</dbReference>
<comment type="caution">
    <text evidence="2">The sequence shown here is derived from an EMBL/GenBank/DDBJ whole genome shotgun (WGS) entry which is preliminary data.</text>
</comment>
<dbReference type="PANTHER" id="PTHR41287">
    <property type="match status" value="1"/>
</dbReference>
<dbReference type="InterPro" id="IPR046461">
    <property type="entry name" value="TerL_ATPase"/>
</dbReference>